<accession>A0A5J5EPL5</accession>
<dbReference type="EMBL" id="VXIS01000176">
    <property type="protein sequence ID" value="KAA8898916.1"/>
    <property type="molecule type" value="Genomic_DNA"/>
</dbReference>
<proteinExistence type="predicted"/>
<keyword evidence="1" id="KW-0732">Signal</keyword>
<sequence>MRTYCLLVLIHHHFLLGPHQPSPASIIHPSPITTGLPVPNGCHVNRDRALWMLYGDCVDSAERSKRLLYYILTLISPNQPQLFCACGDSGAGVFKFDGGTCSWVGMLVGIDQP</sequence>
<dbReference type="Proteomes" id="UP000326924">
    <property type="component" value="Unassembled WGS sequence"/>
</dbReference>
<keyword evidence="3" id="KW-1185">Reference proteome</keyword>
<comment type="caution">
    <text evidence="2">The sequence shown here is derived from an EMBL/GenBank/DDBJ whole genome shotgun (WGS) entry which is preliminary data.</text>
</comment>
<evidence type="ECO:0000313" key="3">
    <source>
        <dbReference type="Proteomes" id="UP000326924"/>
    </source>
</evidence>
<feature type="signal peptide" evidence="1">
    <location>
        <begin position="1"/>
        <end position="21"/>
    </location>
</feature>
<name>A0A5J5EPL5_9PEZI</name>
<dbReference type="InParanoid" id="A0A5J5EPL5"/>
<evidence type="ECO:0000256" key="1">
    <source>
        <dbReference type="SAM" id="SignalP"/>
    </source>
</evidence>
<evidence type="ECO:0000313" key="2">
    <source>
        <dbReference type="EMBL" id="KAA8898916.1"/>
    </source>
</evidence>
<feature type="chain" id="PRO_5023829162" evidence="1">
    <location>
        <begin position="22"/>
        <end position="113"/>
    </location>
</feature>
<protein>
    <submittedName>
        <fullName evidence="2">Uncharacterized protein</fullName>
    </submittedName>
</protein>
<reference evidence="2 3" key="1">
    <citation type="submission" date="2019-09" db="EMBL/GenBank/DDBJ databases">
        <title>Draft genome of the ectomycorrhizal ascomycete Sphaerosporella brunnea.</title>
        <authorList>
            <consortium name="DOE Joint Genome Institute"/>
            <person name="Benucci G.M."/>
            <person name="Marozzi G."/>
            <person name="Antonielli L."/>
            <person name="Sanchez S."/>
            <person name="Marco P."/>
            <person name="Wang X."/>
            <person name="Falini L.B."/>
            <person name="Barry K."/>
            <person name="Haridas S."/>
            <person name="Lipzen A."/>
            <person name="Labutti K."/>
            <person name="Grigoriev I.V."/>
            <person name="Murat C."/>
            <person name="Martin F."/>
            <person name="Albertini E."/>
            <person name="Donnini D."/>
            <person name="Bonito G."/>
        </authorList>
    </citation>
    <scope>NUCLEOTIDE SEQUENCE [LARGE SCALE GENOMIC DNA]</scope>
    <source>
        <strain evidence="2 3">Sb_GMNB300</strain>
    </source>
</reference>
<gene>
    <name evidence="2" type="ORF">FN846DRAFT_961554</name>
</gene>
<dbReference type="AlphaFoldDB" id="A0A5J5EPL5"/>
<organism evidence="2 3">
    <name type="scientific">Sphaerosporella brunnea</name>
    <dbReference type="NCBI Taxonomy" id="1250544"/>
    <lineage>
        <taxon>Eukaryota</taxon>
        <taxon>Fungi</taxon>
        <taxon>Dikarya</taxon>
        <taxon>Ascomycota</taxon>
        <taxon>Pezizomycotina</taxon>
        <taxon>Pezizomycetes</taxon>
        <taxon>Pezizales</taxon>
        <taxon>Pyronemataceae</taxon>
        <taxon>Sphaerosporella</taxon>
    </lineage>
</organism>